<dbReference type="CDD" id="cd07302">
    <property type="entry name" value="CHD"/>
    <property type="match status" value="1"/>
</dbReference>
<evidence type="ECO:0000256" key="1">
    <source>
        <dbReference type="ARBA" id="ARBA00022741"/>
    </source>
</evidence>
<dbReference type="Gene3D" id="1.25.40.10">
    <property type="entry name" value="Tetratricopeptide repeat domain"/>
    <property type="match status" value="2"/>
</dbReference>
<accession>A0A7G6U895</accession>
<dbReference type="Pfam" id="PF13176">
    <property type="entry name" value="TPR_7"/>
    <property type="match status" value="1"/>
</dbReference>
<dbReference type="InterPro" id="IPR029787">
    <property type="entry name" value="Nucleotide_cyclase"/>
</dbReference>
<dbReference type="Pfam" id="PF00211">
    <property type="entry name" value="Guanylate_cyc"/>
    <property type="match status" value="1"/>
</dbReference>
<dbReference type="InterPro" id="IPR001054">
    <property type="entry name" value="A/G_cyclase"/>
</dbReference>
<reference evidence="5" key="1">
    <citation type="journal article" date="2020" name="Mol. Plant Microbe">
        <title>Rhizobial microsymbionts of the narrowly endemic Oxytropis species growing in Kamchatka are characterized by significant genetic diversity and possess a set of genes that are associated with T3SS and T6SS secretion systems and can affect the development of symbiosis.</title>
        <authorList>
            <person name="Safronova V."/>
            <person name="Guro P."/>
            <person name="Sazanova A."/>
            <person name="Kuznetsova I."/>
            <person name="Belimov A."/>
            <person name="Yakubov V."/>
            <person name="Chirak E."/>
            <person name="Afonin A."/>
            <person name="Gogolev Y."/>
            <person name="Andronov E."/>
            <person name="Tikhonovich I."/>
        </authorList>
    </citation>
    <scope>NUCLEOTIDE SEQUENCE [LARGE SCALE GENOMIC DNA]</scope>
    <source>
        <strain evidence="5">581</strain>
    </source>
</reference>
<dbReference type="GO" id="GO:0035556">
    <property type="term" value="P:intracellular signal transduction"/>
    <property type="evidence" value="ECO:0007669"/>
    <property type="project" value="InterPro"/>
</dbReference>
<feature type="domain" description="Guanylate cyclase" evidence="3">
    <location>
        <begin position="56"/>
        <end position="184"/>
    </location>
</feature>
<keyword evidence="1" id="KW-0547">Nucleotide-binding</keyword>
<name>A0A7G6U895_9BRAD</name>
<sequence>MQLDARFCGGCGRPRAAPTTLGVHALSFLQSQIPPELAERIMRSGTSMLGERKRVTVLFADIQRSTELIDQLDPEEALEVIGPVLKRLMDAVHEHDGLVNQTRGDGIMALFGAPIASEDHAVQACRAALAARNAIIEFNRLHQRSISIRIGLNSGQVIIHSIGNNLAMNYDAVGKTVHLAARMETLASPGSIKLSSDTFQLAKGFISALQLGPEQAKGVAEPVETYELVSMRPRTRWQARSSGGLSPLIGRRTELDFLKKLLDNAAAGHGRAVTIVGPAGIGKSRLVHEFIASVPEEWLVLQTTCASQRANSSYYPVSTLIRELFGVRAEDSPASAASRTSTRVARLDPNLPPHLPAILSLLDLNSEDEDWKKLEPSERRNKVIDAMKTLVFSQERLTPLLILIEDIHWVDAETQLILNSIMGMLDSARVLVVVTQRPERIWSGRAVERLDIAPLSEPDGDQLLVSLLGDDGSLGYIRRRVLAKAQGNPLFVEELAQALKDAKVLVGDPGRYKVSDGSSNIKIPETIHSVLASRIDLLDQATKSLLQMSAVIGKDISLILLSGMVGTDPDELAPRLLALESGDFLRKATASGTVEYSFKHELTREVAYGMMLLSVRRYLHAKAIEIIELRFADRLDEHIDRLADHAFLAELWQKAVPYQLRSCRRAIKRGANQDAIAIYERGRETLAHWPPSSKKTISEIDLHLTVITALEPIGMHQRIADVLREARRLAEESREPWRIAAVNCQLTVALWRLGYHVEAMTAAQTAQSIAEKIGQPVLTFAALHNVGIIHHETGDFTQSLAYHEKCLAIETPEIDEKRAGWAALPSVMLRTFMADSLIDLGDFSRAEALAKEARLLAVAANHSYSRANINHVFGRLRIAQGRPVEALALLNESWQTCLDLEMKQMYPVFASRMGEAYLALGDVESALNILAVPEKLDIPLAEHAFGWRFLFIAQGRAFLAAGRSKEAKAVAERALALAEERGELPQQVYAKKLLGDIAHILDTSNTTTAERYYREALGLAEQCSMQPYTTLCNDALATLVA</sequence>
<dbReference type="SUPFAM" id="SSF55073">
    <property type="entry name" value="Nucleotide cyclase"/>
    <property type="match status" value="1"/>
</dbReference>
<keyword evidence="2" id="KW-0067">ATP-binding</keyword>
<dbReference type="SUPFAM" id="SSF48452">
    <property type="entry name" value="TPR-like"/>
    <property type="match status" value="1"/>
</dbReference>
<proteinExistence type="predicted"/>
<dbReference type="GO" id="GO:0009190">
    <property type="term" value="P:cyclic nucleotide biosynthetic process"/>
    <property type="evidence" value="ECO:0007669"/>
    <property type="project" value="InterPro"/>
</dbReference>
<dbReference type="AlphaFoldDB" id="A0A7G6U895"/>
<dbReference type="Gene3D" id="3.40.50.300">
    <property type="entry name" value="P-loop containing nucleotide triphosphate hydrolases"/>
    <property type="match status" value="1"/>
</dbReference>
<evidence type="ECO:0000313" key="4">
    <source>
        <dbReference type="EMBL" id="QND75227.1"/>
    </source>
</evidence>
<dbReference type="Gene3D" id="3.30.70.1230">
    <property type="entry name" value="Nucleotide cyclase"/>
    <property type="match status" value="1"/>
</dbReference>
<dbReference type="Pfam" id="PF13191">
    <property type="entry name" value="AAA_16"/>
    <property type="match status" value="1"/>
</dbReference>
<dbReference type="PANTHER" id="PTHR16305">
    <property type="entry name" value="TESTICULAR SOLUBLE ADENYLYL CYCLASE"/>
    <property type="match status" value="1"/>
</dbReference>
<organism evidence="4 5">
    <name type="scientific">Tardiphaga robiniae</name>
    <dbReference type="NCBI Taxonomy" id="943830"/>
    <lineage>
        <taxon>Bacteria</taxon>
        <taxon>Pseudomonadati</taxon>
        <taxon>Pseudomonadota</taxon>
        <taxon>Alphaproteobacteria</taxon>
        <taxon>Hyphomicrobiales</taxon>
        <taxon>Nitrobacteraceae</taxon>
        <taxon>Tardiphaga</taxon>
    </lineage>
</organism>
<dbReference type="InterPro" id="IPR041664">
    <property type="entry name" value="AAA_16"/>
</dbReference>
<dbReference type="PROSITE" id="PS50125">
    <property type="entry name" value="GUANYLATE_CYCLASE_2"/>
    <property type="match status" value="1"/>
</dbReference>
<protein>
    <submittedName>
        <fullName evidence="4">AAA family ATPase</fullName>
    </submittedName>
</protein>
<evidence type="ECO:0000313" key="5">
    <source>
        <dbReference type="Proteomes" id="UP000515291"/>
    </source>
</evidence>
<dbReference type="PANTHER" id="PTHR16305:SF28">
    <property type="entry name" value="GUANYLATE CYCLASE DOMAIN-CONTAINING PROTEIN"/>
    <property type="match status" value="1"/>
</dbReference>
<dbReference type="InterPro" id="IPR019734">
    <property type="entry name" value="TPR_rpt"/>
</dbReference>
<evidence type="ECO:0000259" key="3">
    <source>
        <dbReference type="PROSITE" id="PS50125"/>
    </source>
</evidence>
<dbReference type="GO" id="GO:0004016">
    <property type="term" value="F:adenylate cyclase activity"/>
    <property type="evidence" value="ECO:0007669"/>
    <property type="project" value="UniProtKB-ARBA"/>
</dbReference>
<dbReference type="InterPro" id="IPR011990">
    <property type="entry name" value="TPR-like_helical_dom_sf"/>
</dbReference>
<dbReference type="SUPFAM" id="SSF52540">
    <property type="entry name" value="P-loop containing nucleoside triphosphate hydrolases"/>
    <property type="match status" value="1"/>
</dbReference>
<gene>
    <name evidence="4" type="ORF">HB776_00300</name>
</gene>
<dbReference type="Proteomes" id="UP000515291">
    <property type="component" value="Chromosome"/>
</dbReference>
<dbReference type="SMART" id="SM00044">
    <property type="entry name" value="CYCc"/>
    <property type="match status" value="1"/>
</dbReference>
<dbReference type="GO" id="GO:0005524">
    <property type="term" value="F:ATP binding"/>
    <property type="evidence" value="ECO:0007669"/>
    <property type="project" value="UniProtKB-KW"/>
</dbReference>
<dbReference type="InterPro" id="IPR027417">
    <property type="entry name" value="P-loop_NTPase"/>
</dbReference>
<dbReference type="KEGG" id="trb:HB776_00300"/>
<dbReference type="GO" id="GO:0005737">
    <property type="term" value="C:cytoplasm"/>
    <property type="evidence" value="ECO:0007669"/>
    <property type="project" value="TreeGrafter"/>
</dbReference>
<dbReference type="EMBL" id="CP050292">
    <property type="protein sequence ID" value="QND75227.1"/>
    <property type="molecule type" value="Genomic_DNA"/>
</dbReference>
<evidence type="ECO:0000256" key="2">
    <source>
        <dbReference type="ARBA" id="ARBA00022840"/>
    </source>
</evidence>